<reference evidence="2 3" key="1">
    <citation type="journal article" date="2019" name="Int. J. Syst. Evol. Microbiol.">
        <title>The Global Catalogue of Microorganisms (GCM) 10K type strain sequencing project: providing services to taxonomists for standard genome sequencing and annotation.</title>
        <authorList>
            <consortium name="The Broad Institute Genomics Platform"/>
            <consortium name="The Broad Institute Genome Sequencing Center for Infectious Disease"/>
            <person name="Wu L."/>
            <person name="Ma J."/>
        </authorList>
    </citation>
    <scope>NUCLEOTIDE SEQUENCE [LARGE SCALE GENOMIC DNA]</scope>
    <source>
        <strain evidence="2 3">JCM 16083</strain>
    </source>
</reference>
<gene>
    <name evidence="2" type="ORF">GCM10009118_24060</name>
</gene>
<evidence type="ECO:0000313" key="2">
    <source>
        <dbReference type="EMBL" id="GAA0875996.1"/>
    </source>
</evidence>
<feature type="transmembrane region" description="Helical" evidence="1">
    <location>
        <begin position="20"/>
        <end position="39"/>
    </location>
</feature>
<sequence>MTFNYLDFIVKSTKKYRENLAYLICIVSFLLSILIVIFTNDDSLNEYSKAFGNVQSIKKDNIKMKSRVSYQFNEKVFVGVISIKLNDSYYYINQEYKNNWDDILNNILPDDYIEGYYRTEEGYNFLVHIQKNDLPILSINETKDSRIKALILFSVLFIIFLFILVTMIYQRRVWVKKGNITIGPFY</sequence>
<feature type="transmembrane region" description="Helical" evidence="1">
    <location>
        <begin position="149"/>
        <end position="169"/>
    </location>
</feature>
<organism evidence="2 3">
    <name type="scientific">Wandonia haliotis</name>
    <dbReference type="NCBI Taxonomy" id="574963"/>
    <lineage>
        <taxon>Bacteria</taxon>
        <taxon>Pseudomonadati</taxon>
        <taxon>Bacteroidota</taxon>
        <taxon>Flavobacteriia</taxon>
        <taxon>Flavobacteriales</taxon>
        <taxon>Crocinitomicaceae</taxon>
        <taxon>Wandonia</taxon>
    </lineage>
</organism>
<accession>A0ABN1MRK9</accession>
<keyword evidence="1" id="KW-0812">Transmembrane</keyword>
<evidence type="ECO:0000256" key="1">
    <source>
        <dbReference type="SAM" id="Phobius"/>
    </source>
</evidence>
<keyword evidence="3" id="KW-1185">Reference proteome</keyword>
<dbReference type="EMBL" id="BAAAFH010000018">
    <property type="protein sequence ID" value="GAA0875996.1"/>
    <property type="molecule type" value="Genomic_DNA"/>
</dbReference>
<evidence type="ECO:0000313" key="3">
    <source>
        <dbReference type="Proteomes" id="UP001501126"/>
    </source>
</evidence>
<keyword evidence="1" id="KW-1133">Transmembrane helix</keyword>
<keyword evidence="1" id="KW-0472">Membrane</keyword>
<protein>
    <submittedName>
        <fullName evidence="2">Uncharacterized protein</fullName>
    </submittedName>
</protein>
<name>A0ABN1MRK9_9FLAO</name>
<comment type="caution">
    <text evidence="2">The sequence shown here is derived from an EMBL/GenBank/DDBJ whole genome shotgun (WGS) entry which is preliminary data.</text>
</comment>
<proteinExistence type="predicted"/>
<dbReference type="RefSeq" id="WP_343788081.1">
    <property type="nucleotide sequence ID" value="NZ_BAAAFH010000018.1"/>
</dbReference>
<dbReference type="Proteomes" id="UP001501126">
    <property type="component" value="Unassembled WGS sequence"/>
</dbReference>